<organism evidence="2 3">
    <name type="scientific">Legionella quinlivanii</name>
    <dbReference type="NCBI Taxonomy" id="45073"/>
    <lineage>
        <taxon>Bacteria</taxon>
        <taxon>Pseudomonadati</taxon>
        <taxon>Pseudomonadota</taxon>
        <taxon>Gammaproteobacteria</taxon>
        <taxon>Legionellales</taxon>
        <taxon>Legionellaceae</taxon>
        <taxon>Legionella</taxon>
    </lineage>
</organism>
<comment type="caution">
    <text evidence="2">The sequence shown here is derived from an EMBL/GenBank/DDBJ whole genome shotgun (WGS) entry which is preliminary data.</text>
</comment>
<protein>
    <submittedName>
        <fullName evidence="2">Uncharacterized protein</fullName>
    </submittedName>
</protein>
<reference evidence="2 3" key="1">
    <citation type="submission" date="2017-02" db="EMBL/GenBank/DDBJ databases">
        <title>Legionella quilivanii strain from human: case report and whole genome sequencing analysis.</title>
        <authorList>
            <person name="Lalancette C."/>
            <person name="Leduc J.-M."/>
            <person name="Levesque S."/>
            <person name="Fournier E."/>
            <person name="Saoud J."/>
            <person name="Faucher S.P."/>
            <person name="Bernard K."/>
            <person name="Martineau C."/>
            <person name="Longtin J."/>
        </authorList>
    </citation>
    <scope>NUCLEOTIDE SEQUENCE [LARGE SCALE GENOMIC DNA]</scope>
    <source>
        <strain evidence="2 3">ID143958</strain>
    </source>
</reference>
<name>A0A364LLR1_9GAMM</name>
<sequence length="609" mass="67494">MALSDQLFAQIGVYQQPHKESNYQLVNRLLSTDAQTELYAGVGSYQEQHREKVDNYLNRNNVLPNVSMSDPEFFRKLFIQHVEKINSQTSNQYKVGDPDTRGTNPEQATITMESFLGKDGAELYRLALEEEMNSREYREGVFSASTTHYEGEKWSKRAVVIVAGPSSSGKTVSAVQAVKTTAQFMPKVPGDMSGNDVVAVDGGVAREVSQIRKLAIQASIAKGYTGIKDLHEQSAVLGKAKDRVQEALFKTDTGVGVVIPETFSMWIKPLNAIKKLMPRIEALPNTKHVFCRVEGEEPGLFQKVVSFLGSRRAWKTDQFDAEQKFDMNSTQGIPESKAYGASGFKFGDMGSRMAEKWFESNSKDKLRMVVINDMILVKPNPNGQKNNWIPAEQNDKGAIAISKRAFDTWTKNPDPDKSDLKSYSRTSEGRPPPIIKTSAEIDIAIAYQTLLNRRMDLLGQRANIRNLENNPEKEAMLTKKIDNIELAIKAIESPNLTDKHSVEQSKAQVSNVLKDMKAEGQLAMFFSTTKKALETAISAFEKTSAALESSQEKKVEPAQPVAATPEQQSSSEGIKNFSSFKNNFKSQIMAAKPPPDLSEEVEATAAPSA</sequence>
<evidence type="ECO:0000313" key="3">
    <source>
        <dbReference type="Proteomes" id="UP000249458"/>
    </source>
</evidence>
<evidence type="ECO:0000256" key="1">
    <source>
        <dbReference type="SAM" id="MobiDB-lite"/>
    </source>
</evidence>
<gene>
    <name evidence="2" type="ORF">B1207_02110</name>
</gene>
<accession>A0A364LLR1</accession>
<evidence type="ECO:0000313" key="2">
    <source>
        <dbReference type="EMBL" id="RAP37808.1"/>
    </source>
</evidence>
<dbReference type="Proteomes" id="UP000249458">
    <property type="component" value="Unassembled WGS sequence"/>
</dbReference>
<dbReference type="EMBL" id="MVJN01000002">
    <property type="protein sequence ID" value="RAP37808.1"/>
    <property type="molecule type" value="Genomic_DNA"/>
</dbReference>
<feature type="compositionally biased region" description="Basic and acidic residues" evidence="1">
    <location>
        <begin position="413"/>
        <end position="422"/>
    </location>
</feature>
<proteinExistence type="predicted"/>
<dbReference type="AlphaFoldDB" id="A0A364LLR1"/>
<feature type="compositionally biased region" description="Low complexity" evidence="1">
    <location>
        <begin position="575"/>
        <end position="586"/>
    </location>
</feature>
<dbReference type="RefSeq" id="WP_112218355.1">
    <property type="nucleotide sequence ID" value="NZ_MVJN01000002.1"/>
</dbReference>
<feature type="region of interest" description="Disordered" evidence="1">
    <location>
        <begin position="407"/>
        <end position="433"/>
    </location>
</feature>
<feature type="region of interest" description="Disordered" evidence="1">
    <location>
        <begin position="548"/>
        <end position="609"/>
    </location>
</feature>